<gene>
    <name evidence="3" type="ORF">SAMN04489723_105229</name>
</gene>
<keyword evidence="1" id="KW-0732">Signal</keyword>
<accession>A0A1I0Z4L6</accession>
<dbReference type="InterPro" id="IPR036514">
    <property type="entry name" value="SGNH_hydro_sf"/>
</dbReference>
<keyword evidence="4" id="KW-1185">Reference proteome</keyword>
<evidence type="ECO:0000256" key="1">
    <source>
        <dbReference type="SAM" id="SignalP"/>
    </source>
</evidence>
<reference evidence="3 4" key="1">
    <citation type="submission" date="2016-10" db="EMBL/GenBank/DDBJ databases">
        <authorList>
            <person name="de Groot N.N."/>
        </authorList>
    </citation>
    <scope>NUCLEOTIDE SEQUENCE [LARGE SCALE GENOMIC DNA]</scope>
    <source>
        <strain evidence="3 4">DSM 23399</strain>
    </source>
</reference>
<feature type="chain" id="PRO_5011600352" evidence="1">
    <location>
        <begin position="22"/>
        <end position="232"/>
    </location>
</feature>
<dbReference type="GO" id="GO:0004622">
    <property type="term" value="F:phosphatidylcholine lysophospholipase activity"/>
    <property type="evidence" value="ECO:0007669"/>
    <property type="project" value="TreeGrafter"/>
</dbReference>
<dbReference type="STRING" id="237018.SAMN04489723_105229"/>
<dbReference type="InterPro" id="IPR013830">
    <property type="entry name" value="SGNH_hydro"/>
</dbReference>
<feature type="domain" description="SGNH hydrolase-type esterase" evidence="2">
    <location>
        <begin position="48"/>
        <end position="222"/>
    </location>
</feature>
<dbReference type="AlphaFoldDB" id="A0A1I0Z4L6"/>
<dbReference type="InterPro" id="IPR051532">
    <property type="entry name" value="Ester_Hydrolysis_Enzymes"/>
</dbReference>
<dbReference type="PANTHER" id="PTHR30383">
    <property type="entry name" value="THIOESTERASE 1/PROTEASE 1/LYSOPHOSPHOLIPASE L1"/>
    <property type="match status" value="1"/>
</dbReference>
<dbReference type="PANTHER" id="PTHR30383:SF5">
    <property type="entry name" value="SGNH HYDROLASE-TYPE ESTERASE DOMAIN-CONTAINING PROTEIN"/>
    <property type="match status" value="1"/>
</dbReference>
<feature type="signal peptide" evidence="1">
    <location>
        <begin position="1"/>
        <end position="21"/>
    </location>
</feature>
<dbReference type="OrthoDB" id="9796689at2"/>
<proteinExistence type="predicted"/>
<dbReference type="EMBL" id="FOKK01000005">
    <property type="protein sequence ID" value="SFB20046.1"/>
    <property type="molecule type" value="Genomic_DNA"/>
</dbReference>
<sequence>MKFIYLIFLSIFLFTSPSSLSKSEYLKDLKVELQTKWPENRTINLVFHGHSVPAGYFQTPVVNTLSSYPYLVLQELKTQYPYAVINVINTSIGGEDSKSGENRFESDVLSHKPDVLFIDYALNDRRIGLDSAKVAWESMIQSALAKDIKIILLTPSPDKKLDLKENNTVLDEHSNQIRQLSEKYEVGLVDSYALFKKEIGSGADLDNFMSQGNHPNEKGHALIAKGILGYFN</sequence>
<name>A0A1I0Z4L6_9BACT</name>
<protein>
    <submittedName>
        <fullName evidence="3">Lysophospholipase L1</fullName>
    </submittedName>
</protein>
<dbReference type="RefSeq" id="WP_092896358.1">
    <property type="nucleotide sequence ID" value="NZ_FOKK01000005.1"/>
</dbReference>
<evidence type="ECO:0000313" key="4">
    <source>
        <dbReference type="Proteomes" id="UP000198790"/>
    </source>
</evidence>
<evidence type="ECO:0000259" key="2">
    <source>
        <dbReference type="Pfam" id="PF13472"/>
    </source>
</evidence>
<dbReference type="Proteomes" id="UP000198790">
    <property type="component" value="Unassembled WGS sequence"/>
</dbReference>
<dbReference type="SUPFAM" id="SSF52266">
    <property type="entry name" value="SGNH hydrolase"/>
    <property type="match status" value="1"/>
</dbReference>
<evidence type="ECO:0000313" key="3">
    <source>
        <dbReference type="EMBL" id="SFB20046.1"/>
    </source>
</evidence>
<organism evidence="3 4">
    <name type="scientific">Algoriphagus aquimarinus</name>
    <dbReference type="NCBI Taxonomy" id="237018"/>
    <lineage>
        <taxon>Bacteria</taxon>
        <taxon>Pseudomonadati</taxon>
        <taxon>Bacteroidota</taxon>
        <taxon>Cytophagia</taxon>
        <taxon>Cytophagales</taxon>
        <taxon>Cyclobacteriaceae</taxon>
        <taxon>Algoriphagus</taxon>
    </lineage>
</organism>
<dbReference type="Gene3D" id="3.40.50.1110">
    <property type="entry name" value="SGNH hydrolase"/>
    <property type="match status" value="1"/>
</dbReference>
<dbReference type="Pfam" id="PF13472">
    <property type="entry name" value="Lipase_GDSL_2"/>
    <property type="match status" value="1"/>
</dbReference>